<dbReference type="EMBL" id="CAJVQC010150012">
    <property type="protein sequence ID" value="CAG8846176.1"/>
    <property type="molecule type" value="Genomic_DNA"/>
</dbReference>
<dbReference type="Proteomes" id="UP000789920">
    <property type="component" value="Unassembled WGS sequence"/>
</dbReference>
<proteinExistence type="predicted"/>
<keyword evidence="2" id="KW-1185">Reference proteome</keyword>
<feature type="non-terminal residue" evidence="1">
    <location>
        <position position="85"/>
    </location>
</feature>
<name>A0ACA9SQ69_9GLOM</name>
<accession>A0ACA9SQ69</accession>
<sequence>NILENKESLNNHSLVSEDSQSTVVSEINSKTAELELDEIYFEKSQEIESKLDKIYFEESQEEINNIGEMQDDAGEMQNDAGEIKD</sequence>
<comment type="caution">
    <text evidence="1">The sequence shown here is derived from an EMBL/GenBank/DDBJ whole genome shotgun (WGS) entry which is preliminary data.</text>
</comment>
<reference evidence="1" key="1">
    <citation type="submission" date="2021-06" db="EMBL/GenBank/DDBJ databases">
        <authorList>
            <person name="Kallberg Y."/>
            <person name="Tangrot J."/>
            <person name="Rosling A."/>
        </authorList>
    </citation>
    <scope>NUCLEOTIDE SEQUENCE</scope>
    <source>
        <strain evidence="1">MA461A</strain>
    </source>
</reference>
<organism evidence="1 2">
    <name type="scientific">Racocetra persica</name>
    <dbReference type="NCBI Taxonomy" id="160502"/>
    <lineage>
        <taxon>Eukaryota</taxon>
        <taxon>Fungi</taxon>
        <taxon>Fungi incertae sedis</taxon>
        <taxon>Mucoromycota</taxon>
        <taxon>Glomeromycotina</taxon>
        <taxon>Glomeromycetes</taxon>
        <taxon>Diversisporales</taxon>
        <taxon>Gigasporaceae</taxon>
        <taxon>Racocetra</taxon>
    </lineage>
</organism>
<protein>
    <submittedName>
        <fullName evidence="1">5836_t:CDS:1</fullName>
    </submittedName>
</protein>
<evidence type="ECO:0000313" key="1">
    <source>
        <dbReference type="EMBL" id="CAG8846176.1"/>
    </source>
</evidence>
<feature type="non-terminal residue" evidence="1">
    <location>
        <position position="1"/>
    </location>
</feature>
<evidence type="ECO:0000313" key="2">
    <source>
        <dbReference type="Proteomes" id="UP000789920"/>
    </source>
</evidence>
<gene>
    <name evidence="1" type="ORF">RPERSI_LOCUS34007</name>
</gene>